<keyword evidence="2" id="KW-1185">Reference proteome</keyword>
<dbReference type="InterPro" id="IPR010419">
    <property type="entry name" value="CO_DH_gsu"/>
</dbReference>
<dbReference type="AlphaFoldDB" id="A0A3T0I0C2"/>
<evidence type="ECO:0000313" key="2">
    <source>
        <dbReference type="Proteomes" id="UP000282892"/>
    </source>
</evidence>
<dbReference type="SUPFAM" id="SSF55961">
    <property type="entry name" value="Bet v1-like"/>
    <property type="match status" value="1"/>
</dbReference>
<proteinExistence type="predicted"/>
<dbReference type="RefSeq" id="WP_127487676.1">
    <property type="nucleotide sequence ID" value="NZ_CP022572.1"/>
</dbReference>
<protein>
    <submittedName>
        <fullName evidence="1">Carbon monoxide dehydrogenase</fullName>
    </submittedName>
</protein>
<dbReference type="PANTHER" id="PTHR38588">
    <property type="entry name" value="BLL0334 PROTEIN"/>
    <property type="match status" value="1"/>
</dbReference>
<name>A0A3T0I0C2_9BACI</name>
<dbReference type="InterPro" id="IPR023393">
    <property type="entry name" value="START-like_dom_sf"/>
</dbReference>
<sequence>MNIEYTYSFKLPRNVVWKYIQDRQVLRSALPGCQSFEERSDGVYLAEMGLNVGPIKGLFTTEVKQTNQIPPSSYRLIVRGKGKPGEVDATADMFIKEAGDGAQVTCVADVQVTGVLASVGQRVMGGVAKIILSQFFKAAEKEMKKEMNRV</sequence>
<dbReference type="EMBL" id="CP022572">
    <property type="protein sequence ID" value="AZU62864.1"/>
    <property type="molecule type" value="Genomic_DNA"/>
</dbReference>
<dbReference type="Pfam" id="PF06240">
    <property type="entry name" value="COXG"/>
    <property type="match status" value="1"/>
</dbReference>
<dbReference type="CDD" id="cd05018">
    <property type="entry name" value="CoxG"/>
    <property type="match status" value="1"/>
</dbReference>
<dbReference type="Proteomes" id="UP000282892">
    <property type="component" value="Chromosome"/>
</dbReference>
<dbReference type="PANTHER" id="PTHR38588:SF1">
    <property type="entry name" value="BLL0334 PROTEIN"/>
    <property type="match status" value="1"/>
</dbReference>
<dbReference type="KEGG" id="nmk:CHR53_17230"/>
<dbReference type="Gene3D" id="3.30.530.20">
    <property type="match status" value="1"/>
</dbReference>
<organism evidence="1 2">
    <name type="scientific">Neobacillus mesonae</name>
    <dbReference type="NCBI Taxonomy" id="1193713"/>
    <lineage>
        <taxon>Bacteria</taxon>
        <taxon>Bacillati</taxon>
        <taxon>Bacillota</taxon>
        <taxon>Bacilli</taxon>
        <taxon>Bacillales</taxon>
        <taxon>Bacillaceae</taxon>
        <taxon>Neobacillus</taxon>
    </lineage>
</organism>
<dbReference type="OrthoDB" id="9787428at2"/>
<accession>A0A3T0I0C2</accession>
<reference evidence="1 2" key="1">
    <citation type="submission" date="2017-07" db="EMBL/GenBank/DDBJ databases">
        <title>The complete genome sequence of Bacillus mesonae strain H20-5, an efficient strain improving plant abiotic stress resistance.</title>
        <authorList>
            <person name="Kim S.Y."/>
            <person name="Song H."/>
            <person name="Sang M.K."/>
            <person name="Weon H.-Y."/>
            <person name="Song J."/>
        </authorList>
    </citation>
    <scope>NUCLEOTIDE SEQUENCE [LARGE SCALE GENOMIC DNA]</scope>
    <source>
        <strain evidence="1 2">H20-5</strain>
    </source>
</reference>
<gene>
    <name evidence="1" type="ORF">CHR53_17230</name>
</gene>
<evidence type="ECO:0000313" key="1">
    <source>
        <dbReference type="EMBL" id="AZU62864.1"/>
    </source>
</evidence>
<dbReference type="STRING" id="1193713.GCA_001636315_00277"/>